<sequence>MIGVAHSMKMAYISLKSSKTRSFLTALGIIIGIAAVVGTWTLGAGFNSYMTEQIGEDSSNFIVVAAKKDHLFYDQQLQIVKNTPGITDASPLVGSGGVVEFMGEQKNISQIYGVLEDYSDVASVTLSSGGFITNSDTSSAVVGKKIAAEMFNNEISDRSTIKITVYNENTKEYVTETFKVKGISAYEEDGGILKIGSDIENTIYIPVKTAQRMTGQDDYQEFYAAADTGENVSEVSDDVETNLARNLGVSERFLNDPGYEDLIPFVMINQADIMNQMQQLIQTLQTFLIGIGGISLVVGSVGIMNIMLVTVTERTREIGTLKALGYSLKDILFLFVIEAITVSLFGGAVGVFLGVLMGYAGSALMGFQMGLPVTPIVGGIILAIIIGVMAGVYPANKAAKMNPVDALRSD</sequence>
<keyword evidence="4 7" id="KW-1133">Transmembrane helix</keyword>
<feature type="transmembrane region" description="Helical" evidence="7">
    <location>
        <begin position="287"/>
        <end position="311"/>
    </location>
</feature>
<keyword evidence="2" id="KW-1003">Cell membrane</keyword>
<evidence type="ECO:0000256" key="2">
    <source>
        <dbReference type="ARBA" id="ARBA00022475"/>
    </source>
</evidence>
<keyword evidence="3 7" id="KW-0812">Transmembrane</keyword>
<evidence type="ECO:0000256" key="4">
    <source>
        <dbReference type="ARBA" id="ARBA00022989"/>
    </source>
</evidence>
<comment type="caution">
    <text evidence="10">The sequence shown here is derived from an EMBL/GenBank/DDBJ whole genome shotgun (WGS) entry which is preliminary data.</text>
</comment>
<keyword evidence="10" id="KW-0067">ATP-binding</keyword>
<keyword evidence="11" id="KW-1185">Reference proteome</keyword>
<feature type="transmembrane region" description="Helical" evidence="7">
    <location>
        <begin position="372"/>
        <end position="393"/>
    </location>
</feature>
<evidence type="ECO:0000259" key="8">
    <source>
        <dbReference type="Pfam" id="PF02687"/>
    </source>
</evidence>
<dbReference type="InterPro" id="IPR050250">
    <property type="entry name" value="Macrolide_Exporter_MacB"/>
</dbReference>
<feature type="transmembrane region" description="Helical" evidence="7">
    <location>
        <begin position="21"/>
        <end position="43"/>
    </location>
</feature>
<dbReference type="GO" id="GO:0005524">
    <property type="term" value="F:ATP binding"/>
    <property type="evidence" value="ECO:0007669"/>
    <property type="project" value="UniProtKB-KW"/>
</dbReference>
<comment type="subcellular location">
    <subcellularLocation>
        <location evidence="1">Cell membrane</location>
        <topology evidence="1">Multi-pass membrane protein</topology>
    </subcellularLocation>
</comment>
<evidence type="ECO:0000256" key="7">
    <source>
        <dbReference type="SAM" id="Phobius"/>
    </source>
</evidence>
<feature type="domain" description="MacB-like periplasmic core" evidence="9">
    <location>
        <begin position="22"/>
        <end position="241"/>
    </location>
</feature>
<dbReference type="PANTHER" id="PTHR30572">
    <property type="entry name" value="MEMBRANE COMPONENT OF TRANSPORTER-RELATED"/>
    <property type="match status" value="1"/>
</dbReference>
<name>A0AAE4MKQ2_9EURY</name>
<evidence type="ECO:0000256" key="5">
    <source>
        <dbReference type="ARBA" id="ARBA00023136"/>
    </source>
</evidence>
<dbReference type="AlphaFoldDB" id="A0AAE4MKQ2"/>
<organism evidence="10 11">
    <name type="scientific">Methanolapillus africanus</name>
    <dbReference type="NCBI Taxonomy" id="3028297"/>
    <lineage>
        <taxon>Archaea</taxon>
        <taxon>Methanobacteriati</taxon>
        <taxon>Methanobacteriota</taxon>
        <taxon>Stenosarchaea group</taxon>
        <taxon>Methanomicrobia</taxon>
        <taxon>Methanosarcinales</taxon>
        <taxon>Methanosarcinaceae</taxon>
        <taxon>Methanolapillus</taxon>
    </lineage>
</organism>
<proteinExistence type="inferred from homology"/>
<evidence type="ECO:0000256" key="1">
    <source>
        <dbReference type="ARBA" id="ARBA00004651"/>
    </source>
</evidence>
<accession>A0AAE4MKQ2</accession>
<evidence type="ECO:0000256" key="6">
    <source>
        <dbReference type="ARBA" id="ARBA00038076"/>
    </source>
</evidence>
<dbReference type="InterPro" id="IPR003838">
    <property type="entry name" value="ABC3_permease_C"/>
</dbReference>
<dbReference type="InterPro" id="IPR025857">
    <property type="entry name" value="MacB_PCD"/>
</dbReference>
<dbReference type="RefSeq" id="WP_338100046.1">
    <property type="nucleotide sequence ID" value="NZ_JAWDKD010000021.1"/>
</dbReference>
<dbReference type="Pfam" id="PF02687">
    <property type="entry name" value="FtsX"/>
    <property type="match status" value="1"/>
</dbReference>
<evidence type="ECO:0000259" key="9">
    <source>
        <dbReference type="Pfam" id="PF12704"/>
    </source>
</evidence>
<comment type="similarity">
    <text evidence="6">Belongs to the ABC-4 integral membrane protein family.</text>
</comment>
<keyword evidence="10" id="KW-0378">Hydrolase</keyword>
<dbReference type="GO" id="GO:0022857">
    <property type="term" value="F:transmembrane transporter activity"/>
    <property type="evidence" value="ECO:0007669"/>
    <property type="project" value="TreeGrafter"/>
</dbReference>
<feature type="transmembrane region" description="Helical" evidence="7">
    <location>
        <begin position="332"/>
        <end position="360"/>
    </location>
</feature>
<keyword evidence="10" id="KW-0547">Nucleotide-binding</keyword>
<keyword evidence="5 7" id="KW-0472">Membrane</keyword>
<dbReference type="GO" id="GO:0016787">
    <property type="term" value="F:hydrolase activity"/>
    <property type="evidence" value="ECO:0007669"/>
    <property type="project" value="UniProtKB-KW"/>
</dbReference>
<gene>
    <name evidence="10" type="primary">macB_3</name>
    <name evidence="10" type="ORF">MsAg5_15140</name>
</gene>
<reference evidence="10" key="1">
    <citation type="submission" date="2023-06" db="EMBL/GenBank/DDBJ databases">
        <title>Genome sequence of Methanosarcinaceae archaeon Ag5.</title>
        <authorList>
            <person name="Protasov E."/>
            <person name="Platt K."/>
            <person name="Poehlein A."/>
            <person name="Daniel R."/>
            <person name="Brune A."/>
        </authorList>
    </citation>
    <scope>NUCLEOTIDE SEQUENCE</scope>
    <source>
        <strain evidence="10">Ag5</strain>
    </source>
</reference>
<feature type="domain" description="ABC3 transporter permease C-terminal" evidence="8">
    <location>
        <begin position="291"/>
        <end position="403"/>
    </location>
</feature>
<evidence type="ECO:0000313" key="10">
    <source>
        <dbReference type="EMBL" id="MDV0447605.1"/>
    </source>
</evidence>
<dbReference type="Pfam" id="PF12704">
    <property type="entry name" value="MacB_PCD"/>
    <property type="match status" value="1"/>
</dbReference>
<dbReference type="EMBL" id="JAWDKD010000021">
    <property type="protein sequence ID" value="MDV0447605.1"/>
    <property type="molecule type" value="Genomic_DNA"/>
</dbReference>
<dbReference type="EC" id="3.6.3.-" evidence="10"/>
<dbReference type="PANTHER" id="PTHR30572:SF4">
    <property type="entry name" value="ABC TRANSPORTER PERMEASE YTRF"/>
    <property type="match status" value="1"/>
</dbReference>
<dbReference type="Proteomes" id="UP001271789">
    <property type="component" value="Unassembled WGS sequence"/>
</dbReference>
<evidence type="ECO:0000313" key="11">
    <source>
        <dbReference type="Proteomes" id="UP001271789"/>
    </source>
</evidence>
<protein>
    <submittedName>
        <fullName evidence="10">Macrolide export ATP-binding/permease protein MacB</fullName>
        <ecNumber evidence="10">3.6.3.-</ecNumber>
    </submittedName>
</protein>
<dbReference type="GO" id="GO:0005886">
    <property type="term" value="C:plasma membrane"/>
    <property type="evidence" value="ECO:0007669"/>
    <property type="project" value="UniProtKB-SubCell"/>
</dbReference>
<evidence type="ECO:0000256" key="3">
    <source>
        <dbReference type="ARBA" id="ARBA00022692"/>
    </source>
</evidence>